<comment type="caution">
    <text evidence="3">The sequence shown here is derived from an EMBL/GenBank/DDBJ whole genome shotgun (WGS) entry which is preliminary data.</text>
</comment>
<dbReference type="CDD" id="cd05830">
    <property type="entry name" value="Sortase_E"/>
    <property type="match status" value="1"/>
</dbReference>
<dbReference type="Pfam" id="PF04203">
    <property type="entry name" value="Sortase"/>
    <property type="match status" value="1"/>
</dbReference>
<sequence length="239" mass="26690">MSRGEVIRFLILRSIGNFLLLFAIFGVLATFGPALYYEVSFKIVQARGIKYTVADNKTSPLGEILKKQQAEGSQGISGGFAAILAGPKEQILIPKDTDFSILIPRLGASTKVFPNIDPSNQNEFLPILQRGVAHARGTVFPGMQGNIYLFAHSTDNFWDVGRYNAVFYLLKDLKPGDDIVIFFENQRHNYTVTESRVVDAKDVSYITQAKTGKEQLILQTCWPPGTTWKRLLVFAKPRT</sequence>
<dbReference type="GO" id="GO:0016787">
    <property type="term" value="F:hydrolase activity"/>
    <property type="evidence" value="ECO:0007669"/>
    <property type="project" value="UniProtKB-KW"/>
</dbReference>
<organism evidence="3 4">
    <name type="scientific">Candidatus Roizmanbacteria bacterium RIFCSPHIGHO2_12_FULL_41_11</name>
    <dbReference type="NCBI Taxonomy" id="1802052"/>
    <lineage>
        <taxon>Bacteria</taxon>
        <taxon>Candidatus Roizmaniibacteriota</taxon>
    </lineage>
</organism>
<reference evidence="3 4" key="1">
    <citation type="journal article" date="2016" name="Nat. Commun.">
        <title>Thousands of microbial genomes shed light on interconnected biogeochemical processes in an aquifer system.</title>
        <authorList>
            <person name="Anantharaman K."/>
            <person name="Brown C.T."/>
            <person name="Hug L.A."/>
            <person name="Sharon I."/>
            <person name="Castelle C.J."/>
            <person name="Probst A.J."/>
            <person name="Thomas B.C."/>
            <person name="Singh A."/>
            <person name="Wilkins M.J."/>
            <person name="Karaoz U."/>
            <person name="Brodie E.L."/>
            <person name="Williams K.H."/>
            <person name="Hubbard S.S."/>
            <person name="Banfield J.F."/>
        </authorList>
    </citation>
    <scope>NUCLEOTIDE SEQUENCE [LARGE SCALE GENOMIC DNA]</scope>
</reference>
<dbReference type="NCBIfam" id="TIGR01076">
    <property type="entry name" value="sortase_fam"/>
    <property type="match status" value="1"/>
</dbReference>
<protein>
    <recommendedName>
        <fullName evidence="5">Sortase</fullName>
    </recommendedName>
</protein>
<evidence type="ECO:0000313" key="3">
    <source>
        <dbReference type="EMBL" id="OGK37505.1"/>
    </source>
</evidence>
<evidence type="ECO:0000313" key="4">
    <source>
        <dbReference type="Proteomes" id="UP000176803"/>
    </source>
</evidence>
<keyword evidence="2" id="KW-1133">Transmembrane helix</keyword>
<dbReference type="InterPro" id="IPR042003">
    <property type="entry name" value="Sortase_E"/>
</dbReference>
<dbReference type="Proteomes" id="UP000176803">
    <property type="component" value="Unassembled WGS sequence"/>
</dbReference>
<dbReference type="InterPro" id="IPR023365">
    <property type="entry name" value="Sortase_dom-sf"/>
</dbReference>
<feature type="transmembrane region" description="Helical" evidence="2">
    <location>
        <begin position="18"/>
        <end position="37"/>
    </location>
</feature>
<dbReference type="SUPFAM" id="SSF63817">
    <property type="entry name" value="Sortase"/>
    <property type="match status" value="1"/>
</dbReference>
<keyword evidence="1" id="KW-0378">Hydrolase</keyword>
<name>A0A1F7I2A4_9BACT</name>
<proteinExistence type="predicted"/>
<evidence type="ECO:0000256" key="1">
    <source>
        <dbReference type="ARBA" id="ARBA00022801"/>
    </source>
</evidence>
<dbReference type="Gene3D" id="2.40.260.10">
    <property type="entry name" value="Sortase"/>
    <property type="match status" value="1"/>
</dbReference>
<evidence type="ECO:0008006" key="5">
    <source>
        <dbReference type="Google" id="ProtNLM"/>
    </source>
</evidence>
<accession>A0A1F7I2A4</accession>
<dbReference type="InterPro" id="IPR005754">
    <property type="entry name" value="Sortase"/>
</dbReference>
<gene>
    <name evidence="3" type="ORF">A3F03_03720</name>
</gene>
<evidence type="ECO:0000256" key="2">
    <source>
        <dbReference type="SAM" id="Phobius"/>
    </source>
</evidence>
<keyword evidence="2" id="KW-0812">Transmembrane</keyword>
<dbReference type="EMBL" id="MGAC01000039">
    <property type="protein sequence ID" value="OGK37505.1"/>
    <property type="molecule type" value="Genomic_DNA"/>
</dbReference>
<dbReference type="AlphaFoldDB" id="A0A1F7I2A4"/>
<keyword evidence="2" id="KW-0472">Membrane</keyword>